<gene>
    <name evidence="1" type="ORF">L6452_19933</name>
</gene>
<accession>A0ACB9B9I9</accession>
<reference evidence="1 2" key="2">
    <citation type="journal article" date="2022" name="Mol. Ecol. Resour.">
        <title>The genomes of chicory, endive, great burdock and yacon provide insights into Asteraceae paleo-polyploidization history and plant inulin production.</title>
        <authorList>
            <person name="Fan W."/>
            <person name="Wang S."/>
            <person name="Wang H."/>
            <person name="Wang A."/>
            <person name="Jiang F."/>
            <person name="Liu H."/>
            <person name="Zhao H."/>
            <person name="Xu D."/>
            <person name="Zhang Y."/>
        </authorList>
    </citation>
    <scope>NUCLEOTIDE SEQUENCE [LARGE SCALE GENOMIC DNA]</scope>
    <source>
        <strain evidence="2">cv. Niubang</strain>
    </source>
</reference>
<sequence>MQSSAGQSSSCLLIYSGAATLQHSAFKLNMTLNISGNFAIALLLIVGIWTLEATSRSLPEPSMAERHEQWMALHGRVYKDATEKEMRFEIFKANVENIEAFNSARDKSYKRGMNAFTDLTNEEFRASRNGFKVQSDFRTTVFKYENLTAVPSTMDWRKKGAVTPVKDQGQCEEGLCGIAMMASYPTA</sequence>
<reference evidence="2" key="1">
    <citation type="journal article" date="2022" name="Mol. Ecol. Resour.">
        <title>The genomes of chicory, endive, great burdock and yacon provide insights into Asteraceae palaeo-polyploidization history and plant inulin production.</title>
        <authorList>
            <person name="Fan W."/>
            <person name="Wang S."/>
            <person name="Wang H."/>
            <person name="Wang A."/>
            <person name="Jiang F."/>
            <person name="Liu H."/>
            <person name="Zhao H."/>
            <person name="Xu D."/>
            <person name="Zhang Y."/>
        </authorList>
    </citation>
    <scope>NUCLEOTIDE SEQUENCE [LARGE SCALE GENOMIC DNA]</scope>
    <source>
        <strain evidence="2">cv. Niubang</strain>
    </source>
</reference>
<keyword evidence="2" id="KW-1185">Reference proteome</keyword>
<evidence type="ECO:0000313" key="2">
    <source>
        <dbReference type="Proteomes" id="UP001055879"/>
    </source>
</evidence>
<dbReference type="Proteomes" id="UP001055879">
    <property type="component" value="Linkage Group LG06"/>
</dbReference>
<proteinExistence type="predicted"/>
<name>A0ACB9B9I9_ARCLA</name>
<organism evidence="1 2">
    <name type="scientific">Arctium lappa</name>
    <name type="common">Greater burdock</name>
    <name type="synonym">Lappa major</name>
    <dbReference type="NCBI Taxonomy" id="4217"/>
    <lineage>
        <taxon>Eukaryota</taxon>
        <taxon>Viridiplantae</taxon>
        <taxon>Streptophyta</taxon>
        <taxon>Embryophyta</taxon>
        <taxon>Tracheophyta</taxon>
        <taxon>Spermatophyta</taxon>
        <taxon>Magnoliopsida</taxon>
        <taxon>eudicotyledons</taxon>
        <taxon>Gunneridae</taxon>
        <taxon>Pentapetalae</taxon>
        <taxon>asterids</taxon>
        <taxon>campanulids</taxon>
        <taxon>Asterales</taxon>
        <taxon>Asteraceae</taxon>
        <taxon>Carduoideae</taxon>
        <taxon>Cardueae</taxon>
        <taxon>Arctiinae</taxon>
        <taxon>Arctium</taxon>
    </lineage>
</organism>
<evidence type="ECO:0000313" key="1">
    <source>
        <dbReference type="EMBL" id="KAI3719044.1"/>
    </source>
</evidence>
<protein>
    <submittedName>
        <fullName evidence="1">Uncharacterized protein</fullName>
    </submittedName>
</protein>
<dbReference type="EMBL" id="CM042052">
    <property type="protein sequence ID" value="KAI3719044.1"/>
    <property type="molecule type" value="Genomic_DNA"/>
</dbReference>
<comment type="caution">
    <text evidence="1">The sequence shown here is derived from an EMBL/GenBank/DDBJ whole genome shotgun (WGS) entry which is preliminary data.</text>
</comment>